<dbReference type="InterPro" id="IPR051447">
    <property type="entry name" value="Lipoprotein-release_system"/>
</dbReference>
<dbReference type="Proteomes" id="UP000289193">
    <property type="component" value="Unassembled WGS sequence"/>
</dbReference>
<feature type="domain" description="MacB-like periplasmic core" evidence="9">
    <location>
        <begin position="28"/>
        <end position="211"/>
    </location>
</feature>
<dbReference type="AlphaFoldDB" id="A0AAX2A8M9"/>
<gene>
    <name evidence="10" type="primary">lolC</name>
    <name evidence="10" type="ORF">ABIV_1474</name>
    <name evidence="11" type="ORF">CRV05_04825</name>
</gene>
<name>A0AAX2A8M9_9BACT</name>
<keyword evidence="10" id="KW-0449">Lipoprotein</keyword>
<keyword evidence="5 7" id="KW-1133">Transmembrane helix</keyword>
<keyword evidence="13" id="KW-1185">Reference proteome</keyword>
<dbReference type="GO" id="GO:0044874">
    <property type="term" value="P:lipoprotein localization to outer membrane"/>
    <property type="evidence" value="ECO:0007669"/>
    <property type="project" value="TreeGrafter"/>
</dbReference>
<keyword evidence="4 7" id="KW-0812">Transmembrane</keyword>
<dbReference type="PANTHER" id="PTHR30489:SF0">
    <property type="entry name" value="LIPOPROTEIN-RELEASING SYSTEM TRANSMEMBRANE PROTEIN LOLE"/>
    <property type="match status" value="1"/>
</dbReference>
<evidence type="ECO:0000256" key="5">
    <source>
        <dbReference type="ARBA" id="ARBA00022989"/>
    </source>
</evidence>
<dbReference type="RefSeq" id="WP_114839296.1">
    <property type="nucleotide sequence ID" value="NZ_CP031217.1"/>
</dbReference>
<evidence type="ECO:0000256" key="4">
    <source>
        <dbReference type="ARBA" id="ARBA00022692"/>
    </source>
</evidence>
<evidence type="ECO:0000256" key="2">
    <source>
        <dbReference type="ARBA" id="ARBA00005236"/>
    </source>
</evidence>
<dbReference type="Pfam" id="PF12704">
    <property type="entry name" value="MacB_PCD"/>
    <property type="match status" value="1"/>
</dbReference>
<dbReference type="KEGG" id="hbv:ABIV_1474"/>
<evidence type="ECO:0000313" key="11">
    <source>
        <dbReference type="EMBL" id="RXK10607.1"/>
    </source>
</evidence>
<reference evidence="11 13" key="1">
    <citation type="submission" date="2017-10" db="EMBL/GenBank/DDBJ databases">
        <title>Genomics of the genus Arcobacter.</title>
        <authorList>
            <person name="Perez-Cataluna A."/>
            <person name="Figueras M.J."/>
        </authorList>
    </citation>
    <scope>NUCLEOTIDE SEQUENCE [LARGE SCALE GENOMIC DNA]</scope>
    <source>
        <strain evidence="11 13">CECT 7835</strain>
    </source>
</reference>
<proteinExistence type="inferred from homology"/>
<evidence type="ECO:0000313" key="13">
    <source>
        <dbReference type="Proteomes" id="UP000289193"/>
    </source>
</evidence>
<dbReference type="Pfam" id="PF02687">
    <property type="entry name" value="FtsX"/>
    <property type="match status" value="1"/>
</dbReference>
<dbReference type="Proteomes" id="UP000253850">
    <property type="component" value="Chromosome"/>
</dbReference>
<evidence type="ECO:0000256" key="7">
    <source>
        <dbReference type="SAM" id="Phobius"/>
    </source>
</evidence>
<evidence type="ECO:0000256" key="6">
    <source>
        <dbReference type="ARBA" id="ARBA00023136"/>
    </source>
</evidence>
<dbReference type="InterPro" id="IPR003838">
    <property type="entry name" value="ABC3_permease_C"/>
</dbReference>
<dbReference type="GO" id="GO:0098797">
    <property type="term" value="C:plasma membrane protein complex"/>
    <property type="evidence" value="ECO:0007669"/>
    <property type="project" value="TreeGrafter"/>
</dbReference>
<reference evidence="10 12" key="2">
    <citation type="submission" date="2018-07" db="EMBL/GenBank/DDBJ databases">
        <title>Complete genome of the Arcobacter bivalviorum type strain LMG 26154.</title>
        <authorList>
            <person name="Miller W.G."/>
            <person name="Yee E."/>
            <person name="Bono J.L."/>
        </authorList>
    </citation>
    <scope>NUCLEOTIDE SEQUENCE [LARGE SCALE GENOMIC DNA]</scope>
    <source>
        <strain evidence="10 12">LMG 26154</strain>
    </source>
</reference>
<feature type="transmembrane region" description="Helical" evidence="7">
    <location>
        <begin position="21"/>
        <end position="48"/>
    </location>
</feature>
<evidence type="ECO:0000313" key="10">
    <source>
        <dbReference type="EMBL" id="AXH12468.1"/>
    </source>
</evidence>
<dbReference type="InterPro" id="IPR025857">
    <property type="entry name" value="MacB_PCD"/>
</dbReference>
<comment type="subcellular location">
    <subcellularLocation>
        <location evidence="1">Cell membrane</location>
        <topology evidence="1">Multi-pass membrane protein</topology>
    </subcellularLocation>
</comment>
<dbReference type="EMBL" id="CP031217">
    <property type="protein sequence ID" value="AXH12468.1"/>
    <property type="molecule type" value="Genomic_DNA"/>
</dbReference>
<sequence>MNKELVNFIVKKYLKFDKKNPFISISAILAFIGVAIGVMVLIITMAIMNGTAKEFENKLFTMNYPLSIYPKFHNSVNQELLTSLEKEFPKLKFSPYLSSQVILQSGESMNGGMIFGVDPKREAPINSIYEKAVKNLTLSKYDIIVGDGIRENLYLSSGEKVTLYFTSLTPTGLSMMPKLKRFTYKSSFKSGLHAYDKTYVYTSIEALQTLLKKPATIYDGIHVYSDNAMKDIVALKEFLALNGAGVVGWWQQNGNFFAAMEMEKKALFIVLMLIILVASLNIISSLLMTVMSRRKEIALLLSMGASTKEVKKIFLKLGTIIGFSGIFVGICLGFLGMWILDTFEIISLPADVYGTSKLPLDLSTLDFISIVIGAAIIVLISSYYPAKKATNIDVIDVLRNE</sequence>
<feature type="transmembrane region" description="Helical" evidence="7">
    <location>
        <begin position="266"/>
        <end position="292"/>
    </location>
</feature>
<protein>
    <submittedName>
        <fullName evidence="10">Lipoprotein releasing system, transmembrane protein, LolC/E family</fullName>
    </submittedName>
</protein>
<dbReference type="EMBL" id="PDKM01000002">
    <property type="protein sequence ID" value="RXK10607.1"/>
    <property type="molecule type" value="Genomic_DNA"/>
</dbReference>
<evidence type="ECO:0000256" key="3">
    <source>
        <dbReference type="ARBA" id="ARBA00022475"/>
    </source>
</evidence>
<evidence type="ECO:0000256" key="1">
    <source>
        <dbReference type="ARBA" id="ARBA00004651"/>
    </source>
</evidence>
<feature type="transmembrane region" description="Helical" evidence="7">
    <location>
        <begin position="313"/>
        <end position="340"/>
    </location>
</feature>
<organism evidence="11 13">
    <name type="scientific">Halarcobacter bivalviorum</name>
    <dbReference type="NCBI Taxonomy" id="663364"/>
    <lineage>
        <taxon>Bacteria</taxon>
        <taxon>Pseudomonadati</taxon>
        <taxon>Campylobacterota</taxon>
        <taxon>Epsilonproteobacteria</taxon>
        <taxon>Campylobacterales</taxon>
        <taxon>Arcobacteraceae</taxon>
        <taxon>Halarcobacter</taxon>
    </lineage>
</organism>
<keyword evidence="3" id="KW-1003">Cell membrane</keyword>
<comment type="similarity">
    <text evidence="2">Belongs to the ABC-4 integral membrane protein family. LolC/E subfamily.</text>
</comment>
<keyword evidence="6 7" id="KW-0472">Membrane</keyword>
<feature type="transmembrane region" description="Helical" evidence="7">
    <location>
        <begin position="360"/>
        <end position="380"/>
    </location>
</feature>
<evidence type="ECO:0000313" key="12">
    <source>
        <dbReference type="Proteomes" id="UP000253850"/>
    </source>
</evidence>
<dbReference type="PANTHER" id="PTHR30489">
    <property type="entry name" value="LIPOPROTEIN-RELEASING SYSTEM TRANSMEMBRANE PROTEIN LOLE"/>
    <property type="match status" value="1"/>
</dbReference>
<accession>A0AAX2A8M9</accession>
<feature type="domain" description="ABC3 transporter permease C-terminal" evidence="8">
    <location>
        <begin position="269"/>
        <end position="393"/>
    </location>
</feature>
<evidence type="ECO:0000259" key="8">
    <source>
        <dbReference type="Pfam" id="PF02687"/>
    </source>
</evidence>
<evidence type="ECO:0000259" key="9">
    <source>
        <dbReference type="Pfam" id="PF12704"/>
    </source>
</evidence>